<dbReference type="Pfam" id="PF00005">
    <property type="entry name" value="ABC_tran"/>
    <property type="match status" value="1"/>
</dbReference>
<evidence type="ECO:0000256" key="3">
    <source>
        <dbReference type="ARBA" id="ARBA00022741"/>
    </source>
</evidence>
<reference evidence="6 7" key="1">
    <citation type="submission" date="2022-04" db="EMBL/GenBank/DDBJ databases">
        <title>Positive selection, recombination, and allopatry shape intraspecific diversity of widespread and dominant cyanobacteria.</title>
        <authorList>
            <person name="Wei J."/>
            <person name="Shu W."/>
            <person name="Hu C."/>
        </authorList>
    </citation>
    <scope>NUCLEOTIDE SEQUENCE [LARGE SCALE GENOMIC DNA]</scope>
    <source>
        <strain evidence="6 7">GB2-A4</strain>
    </source>
</reference>
<dbReference type="InterPro" id="IPR003439">
    <property type="entry name" value="ABC_transporter-like_ATP-bd"/>
</dbReference>
<dbReference type="InterPro" id="IPR027417">
    <property type="entry name" value="P-loop_NTPase"/>
</dbReference>
<dbReference type="CDD" id="cd03220">
    <property type="entry name" value="ABC_KpsT_Wzt"/>
    <property type="match status" value="1"/>
</dbReference>
<sequence length="430" mass="48073">MSDTVIRVENLGKKYIIGHQQQGRSRYTALRDVLADGTKSIGRRILNPFAQQPLSPTKEEFWALKDVSFEIKQGDRVGIIGRNGAGKSTLLKLLSRITEPTKGRISIKGRVASLLEVGTGFHPELTGRENIYLNGAILGMSKAEIKKKFDEIVDFAEVEKFLDTPVKYYSSGMYVRLAFAVAAYLEPEVLVIDEVLAVGDADFQKKCLGKMEDAGKTGRTILFVSHNMGAITQLCTKALHLSSGKMLQLGSVNSVVANYLNSTICIEGEKQLHQNGNEVRRFKKFFFKRVSITNHDSHPTIDIDVRHPFFIKLQYESTVPLNEIELSVRIDTSDGRPVLTSLQSDYAPEKLSMPVTLDGEVDIKFPGMFLMPGSYLVTIAAHKPLIEMFDIHEHVLSFNILETGTTFAKYEQHHNIGVVIVDLPWLHISH</sequence>
<keyword evidence="2" id="KW-0813">Transport</keyword>
<dbReference type="RefSeq" id="WP_190432771.1">
    <property type="nucleotide sequence ID" value="NZ_JAMPKM010000017.1"/>
</dbReference>
<name>A0ABV0JDG4_9CYAN</name>
<dbReference type="Pfam" id="PF14524">
    <property type="entry name" value="Wzt_C"/>
    <property type="match status" value="1"/>
</dbReference>
<evidence type="ECO:0000259" key="5">
    <source>
        <dbReference type="PROSITE" id="PS50893"/>
    </source>
</evidence>
<keyword evidence="4 6" id="KW-0067">ATP-binding</keyword>
<dbReference type="InterPro" id="IPR050683">
    <property type="entry name" value="Bact_Polysacc_Export_ATP-bd"/>
</dbReference>
<organism evidence="6 7">
    <name type="scientific">Trichocoleus desertorum GB2-A4</name>
    <dbReference type="NCBI Taxonomy" id="2933944"/>
    <lineage>
        <taxon>Bacteria</taxon>
        <taxon>Bacillati</taxon>
        <taxon>Cyanobacteriota</taxon>
        <taxon>Cyanophyceae</taxon>
        <taxon>Leptolyngbyales</taxon>
        <taxon>Trichocoleusaceae</taxon>
        <taxon>Trichocoleus</taxon>
    </lineage>
</organism>
<dbReference type="SUPFAM" id="SSF52540">
    <property type="entry name" value="P-loop containing nucleoside triphosphate hydrolases"/>
    <property type="match status" value="1"/>
</dbReference>
<dbReference type="Gene3D" id="3.40.50.300">
    <property type="entry name" value="P-loop containing nucleotide triphosphate hydrolases"/>
    <property type="match status" value="1"/>
</dbReference>
<evidence type="ECO:0000313" key="6">
    <source>
        <dbReference type="EMBL" id="MEP0819819.1"/>
    </source>
</evidence>
<dbReference type="Proteomes" id="UP001464891">
    <property type="component" value="Unassembled WGS sequence"/>
</dbReference>
<gene>
    <name evidence="6" type="ORF">NC998_22210</name>
</gene>
<dbReference type="Gene3D" id="2.70.50.60">
    <property type="entry name" value="abc- transporter (atp binding component) like domain"/>
    <property type="match status" value="1"/>
</dbReference>
<comment type="caution">
    <text evidence="6">The sequence shown here is derived from an EMBL/GenBank/DDBJ whole genome shotgun (WGS) entry which is preliminary data.</text>
</comment>
<feature type="domain" description="ABC transporter" evidence="5">
    <location>
        <begin position="49"/>
        <end position="268"/>
    </location>
</feature>
<comment type="similarity">
    <text evidence="1">Belongs to the ABC transporter superfamily.</text>
</comment>
<evidence type="ECO:0000313" key="7">
    <source>
        <dbReference type="Proteomes" id="UP001464891"/>
    </source>
</evidence>
<evidence type="ECO:0000256" key="4">
    <source>
        <dbReference type="ARBA" id="ARBA00022840"/>
    </source>
</evidence>
<dbReference type="GO" id="GO:0005524">
    <property type="term" value="F:ATP binding"/>
    <property type="evidence" value="ECO:0007669"/>
    <property type="project" value="UniProtKB-KW"/>
</dbReference>
<dbReference type="InterPro" id="IPR015860">
    <property type="entry name" value="ABC_transpr_TagH-like"/>
</dbReference>
<keyword evidence="3" id="KW-0547">Nucleotide-binding</keyword>
<protein>
    <submittedName>
        <fullName evidence="6">ABC transporter ATP-binding protein</fullName>
    </submittedName>
</protein>
<dbReference type="InterPro" id="IPR003593">
    <property type="entry name" value="AAA+_ATPase"/>
</dbReference>
<dbReference type="EMBL" id="JAMPKM010000017">
    <property type="protein sequence ID" value="MEP0819819.1"/>
    <property type="molecule type" value="Genomic_DNA"/>
</dbReference>
<evidence type="ECO:0000256" key="1">
    <source>
        <dbReference type="ARBA" id="ARBA00005417"/>
    </source>
</evidence>
<dbReference type="PANTHER" id="PTHR46743:SF2">
    <property type="entry name" value="TEICHOIC ACIDS EXPORT ATP-BINDING PROTEIN TAGH"/>
    <property type="match status" value="1"/>
</dbReference>
<dbReference type="PANTHER" id="PTHR46743">
    <property type="entry name" value="TEICHOIC ACIDS EXPORT ATP-BINDING PROTEIN TAGH"/>
    <property type="match status" value="1"/>
</dbReference>
<dbReference type="SMART" id="SM00382">
    <property type="entry name" value="AAA"/>
    <property type="match status" value="1"/>
</dbReference>
<keyword evidence="7" id="KW-1185">Reference proteome</keyword>
<dbReference type="PROSITE" id="PS50893">
    <property type="entry name" value="ABC_TRANSPORTER_2"/>
    <property type="match status" value="1"/>
</dbReference>
<dbReference type="CDD" id="cd10147">
    <property type="entry name" value="Wzt_C-like"/>
    <property type="match status" value="1"/>
</dbReference>
<evidence type="ECO:0000256" key="2">
    <source>
        <dbReference type="ARBA" id="ARBA00022448"/>
    </source>
</evidence>
<accession>A0ABV0JDG4</accession>
<proteinExistence type="inferred from homology"/>
<dbReference type="InterPro" id="IPR029439">
    <property type="entry name" value="Wzt_C"/>
</dbReference>